<evidence type="ECO:0000313" key="1">
    <source>
        <dbReference type="EMBL" id="KAI4456772.1"/>
    </source>
</evidence>
<protein>
    <submittedName>
        <fullName evidence="1">Uncharacterized protein</fullName>
    </submittedName>
</protein>
<dbReference type="Proteomes" id="UP001056778">
    <property type="component" value="Chromosome 8"/>
</dbReference>
<dbReference type="EMBL" id="CM043022">
    <property type="protein sequence ID" value="KAI4456772.1"/>
    <property type="molecule type" value="Genomic_DNA"/>
</dbReference>
<evidence type="ECO:0000313" key="2">
    <source>
        <dbReference type="Proteomes" id="UP001056778"/>
    </source>
</evidence>
<accession>A0ACB9SP83</accession>
<gene>
    <name evidence="1" type="ORF">MML48_8g00008669</name>
</gene>
<proteinExistence type="predicted"/>
<reference evidence="1" key="1">
    <citation type="submission" date="2022-04" db="EMBL/GenBank/DDBJ databases">
        <title>Chromosome-scale genome assembly of Holotrichia oblita Faldermann.</title>
        <authorList>
            <person name="Rongchong L."/>
        </authorList>
    </citation>
    <scope>NUCLEOTIDE SEQUENCE</scope>
    <source>
        <strain evidence="1">81SQS9</strain>
    </source>
</reference>
<name>A0ACB9SP83_HOLOL</name>
<sequence length="357" mass="40235">MRKNFLLAVFCLCIIYVKSNPIVVSVPEEQAITPISSLKVQEEGKKEESTLGVFKPDEAVSQDVPNKEEPVKEAEPALPAEEQKQSPADRISIQIKIQRKPKSSDAKYLSSKLKERKYKQHGLKFWIIKQICNDQKDRDKPVNSISEENPRALDQSPSAKLQSVYISKYNRFVDNIIGKINRILGRSYDPVRVKIQPKKNTKKTTTTSTKKKTTTKRKSSKRPAARKPQATNKMAEIDVARAHESEVREPAFVLVSKAGELVNRKTNGTVEIRSTTSNKTKKNKTRTKSKTKKNKTKANTKNSKQAPKVRATLFGLSSLRRDGDVNVHTMTDHTTVKSDFVLGPLTLRVEKEVSAIK</sequence>
<organism evidence="1 2">
    <name type="scientific">Holotrichia oblita</name>
    <name type="common">Chafer beetle</name>
    <dbReference type="NCBI Taxonomy" id="644536"/>
    <lineage>
        <taxon>Eukaryota</taxon>
        <taxon>Metazoa</taxon>
        <taxon>Ecdysozoa</taxon>
        <taxon>Arthropoda</taxon>
        <taxon>Hexapoda</taxon>
        <taxon>Insecta</taxon>
        <taxon>Pterygota</taxon>
        <taxon>Neoptera</taxon>
        <taxon>Endopterygota</taxon>
        <taxon>Coleoptera</taxon>
        <taxon>Polyphaga</taxon>
        <taxon>Scarabaeiformia</taxon>
        <taxon>Scarabaeidae</taxon>
        <taxon>Melolonthinae</taxon>
        <taxon>Holotrichia</taxon>
    </lineage>
</organism>
<comment type="caution">
    <text evidence="1">The sequence shown here is derived from an EMBL/GenBank/DDBJ whole genome shotgun (WGS) entry which is preliminary data.</text>
</comment>
<keyword evidence="2" id="KW-1185">Reference proteome</keyword>